<feature type="compositionally biased region" description="Acidic residues" evidence="1">
    <location>
        <begin position="218"/>
        <end position="227"/>
    </location>
</feature>
<evidence type="ECO:0000256" key="1">
    <source>
        <dbReference type="SAM" id="MobiDB-lite"/>
    </source>
</evidence>
<comment type="caution">
    <text evidence="2">The sequence shown here is derived from an EMBL/GenBank/DDBJ whole genome shotgun (WGS) entry which is preliminary data.</text>
</comment>
<evidence type="ECO:0000313" key="3">
    <source>
        <dbReference type="Proteomes" id="UP001166286"/>
    </source>
</evidence>
<feature type="region of interest" description="Disordered" evidence="1">
    <location>
        <begin position="167"/>
        <end position="236"/>
    </location>
</feature>
<dbReference type="AlphaFoldDB" id="A0AA39QWW2"/>
<reference evidence="2" key="1">
    <citation type="submission" date="2023-03" db="EMBL/GenBank/DDBJ databases">
        <title>Complete genome of Cladonia borealis.</title>
        <authorList>
            <person name="Park H."/>
        </authorList>
    </citation>
    <scope>NUCLEOTIDE SEQUENCE</scope>
    <source>
        <strain evidence="2">ANT050790</strain>
    </source>
</reference>
<dbReference type="PANTHER" id="PTHR28527:SF1">
    <property type="entry name" value="SWI5-DEPENDENT RECOMBINATION DNA REPAIR PROTEIN 1"/>
    <property type="match status" value="1"/>
</dbReference>
<accession>A0AA39QWW2</accession>
<feature type="compositionally biased region" description="Polar residues" evidence="1">
    <location>
        <begin position="1"/>
        <end position="19"/>
    </location>
</feature>
<proteinExistence type="predicted"/>
<dbReference type="EMBL" id="JAFEKC020000019">
    <property type="protein sequence ID" value="KAK0509213.1"/>
    <property type="molecule type" value="Genomic_DNA"/>
</dbReference>
<dbReference type="Proteomes" id="UP001166286">
    <property type="component" value="Unassembled WGS sequence"/>
</dbReference>
<feature type="region of interest" description="Disordered" evidence="1">
    <location>
        <begin position="1"/>
        <end position="98"/>
    </location>
</feature>
<protein>
    <recommendedName>
        <fullName evidence="4">Swi5-dependent recombination DNA repair protein 1</fullName>
    </recommendedName>
</protein>
<feature type="compositionally biased region" description="Basic and acidic residues" evidence="1">
    <location>
        <begin position="175"/>
        <end position="217"/>
    </location>
</feature>
<dbReference type="Gene3D" id="6.10.140.1020">
    <property type="match status" value="1"/>
</dbReference>
<gene>
    <name evidence="2" type="ORF">JMJ35_008584</name>
</gene>
<evidence type="ECO:0008006" key="4">
    <source>
        <dbReference type="Google" id="ProtNLM"/>
    </source>
</evidence>
<dbReference type="PANTHER" id="PTHR28527">
    <property type="entry name" value="MATING-TYPE SWITCHING PROTEIN SWI2-RELATED"/>
    <property type="match status" value="1"/>
</dbReference>
<evidence type="ECO:0000313" key="2">
    <source>
        <dbReference type="EMBL" id="KAK0509213.1"/>
    </source>
</evidence>
<name>A0AA39QWW2_9LECA</name>
<organism evidence="2 3">
    <name type="scientific">Cladonia borealis</name>
    <dbReference type="NCBI Taxonomy" id="184061"/>
    <lineage>
        <taxon>Eukaryota</taxon>
        <taxon>Fungi</taxon>
        <taxon>Dikarya</taxon>
        <taxon>Ascomycota</taxon>
        <taxon>Pezizomycotina</taxon>
        <taxon>Lecanoromycetes</taxon>
        <taxon>OSLEUM clade</taxon>
        <taxon>Lecanoromycetidae</taxon>
        <taxon>Lecanorales</taxon>
        <taxon>Lecanorineae</taxon>
        <taxon>Cladoniaceae</taxon>
        <taxon>Cladonia</taxon>
    </lineage>
</organism>
<dbReference type="GO" id="GO:0006310">
    <property type="term" value="P:DNA recombination"/>
    <property type="evidence" value="ECO:0007669"/>
    <property type="project" value="TreeGrafter"/>
</dbReference>
<keyword evidence="3" id="KW-1185">Reference proteome</keyword>
<sequence>MSGDSANLQNPQSYTSPTKPSKRRRLGNASHTLSQPFKSPFKTPLKNKINPETHVCATTSSPPKDDAKTKAPLSPPSSPQTTPTITRLPPPQARISPSSDLLNLQKQHTRLLNQLSAARSHLETSNQALKIESSNRDLELEALISKWRAASRAAAEEVFGGARDKVNRMGGVGAMRDRERQSKEKAWGWDDEPKREEADDDDGTGREDSDGFRIGEKEGEEQDEREEGAEKVKAYAEDDEGYTMDMMLRALNIDLDIIGYDKGLQKWIDLE</sequence>